<evidence type="ECO:0000259" key="3">
    <source>
        <dbReference type="PROSITE" id="PS50174"/>
    </source>
</evidence>
<feature type="compositionally biased region" description="Basic residues" evidence="2">
    <location>
        <begin position="330"/>
        <end position="339"/>
    </location>
</feature>
<evidence type="ECO:0000256" key="2">
    <source>
        <dbReference type="SAM" id="MobiDB-lite"/>
    </source>
</evidence>
<dbReference type="InterPro" id="IPR050656">
    <property type="entry name" value="PINX1"/>
</dbReference>
<reference evidence="4 5" key="1">
    <citation type="journal article" date="2015" name="Nat. Commun.">
        <title>Outbred genome sequencing and CRISPR/Cas9 gene editing in butterflies.</title>
        <authorList>
            <person name="Li X."/>
            <person name="Fan D."/>
            <person name="Zhang W."/>
            <person name="Liu G."/>
            <person name="Zhang L."/>
            <person name="Zhao L."/>
            <person name="Fang X."/>
            <person name="Chen L."/>
            <person name="Dong Y."/>
            <person name="Chen Y."/>
            <person name="Ding Y."/>
            <person name="Zhao R."/>
            <person name="Feng M."/>
            <person name="Zhu Y."/>
            <person name="Feng Y."/>
            <person name="Jiang X."/>
            <person name="Zhu D."/>
            <person name="Xiang H."/>
            <person name="Feng X."/>
            <person name="Li S."/>
            <person name="Wang J."/>
            <person name="Zhang G."/>
            <person name="Kronforst M.R."/>
            <person name="Wang W."/>
        </authorList>
    </citation>
    <scope>NUCLEOTIDE SEQUENCE [LARGE SCALE GENOMIC DNA]</scope>
    <source>
        <strain evidence="4">Ya'a_city_454_Px</strain>
        <tissue evidence="4">Whole body</tissue>
    </source>
</reference>
<dbReference type="Proteomes" id="UP000053268">
    <property type="component" value="Unassembled WGS sequence"/>
</dbReference>
<dbReference type="PANTHER" id="PTHR23149:SF9">
    <property type="entry name" value="G PATCH DOMAIN-CONTAINING PROTEIN 4"/>
    <property type="match status" value="1"/>
</dbReference>
<evidence type="ECO:0000313" key="4">
    <source>
        <dbReference type="EMBL" id="KPI96465.1"/>
    </source>
</evidence>
<keyword evidence="5" id="KW-1185">Reference proteome</keyword>
<dbReference type="SMART" id="SM00443">
    <property type="entry name" value="G_patch"/>
    <property type="match status" value="1"/>
</dbReference>
<sequence length="339" mass="39132">MDFARKQLEKYGWSAGKGLGKHENGISEALKPKLKRSVAGVGHDPAADFTEHWWNDLYNKAAKNLEVENKNGKTKRIKRKDSSEFEITNNTWQIKKSKRDEKSDQQYTNFFVKTAILNNGESKVENVNESDLKIEKTVKDVFKMTDEELFAACEGRTAHKGARHGLKALGKLARIEQQEQVLLNQDKYIGYSHTKKGKSIEDKRKVNDLIVENNSLENDTDSMPVKIKKKKKKRDKDLDEKCETNGNEIHVIDLETGNEKEKEIYETVDDNIVNVKKNKKRKYKEIVKEIKENTNKKEKDDSDDASDISELTLDDLFPDHDDLDSESMRKSKKKRKKAK</sequence>
<dbReference type="STRING" id="66420.A0A194PZ84"/>
<evidence type="ECO:0000313" key="5">
    <source>
        <dbReference type="Proteomes" id="UP000053268"/>
    </source>
</evidence>
<dbReference type="Pfam" id="PF01585">
    <property type="entry name" value="G-patch"/>
    <property type="match status" value="1"/>
</dbReference>
<dbReference type="EMBL" id="KQ459593">
    <property type="protein sequence ID" value="KPI96465.1"/>
    <property type="molecule type" value="Genomic_DNA"/>
</dbReference>
<gene>
    <name evidence="4" type="ORF">RR46_12495</name>
</gene>
<feature type="domain" description="G-patch" evidence="3">
    <location>
        <begin position="1"/>
        <end position="46"/>
    </location>
</feature>
<dbReference type="AlphaFoldDB" id="A0A194PZ84"/>
<name>A0A194PZ84_PAPXU</name>
<feature type="compositionally biased region" description="Basic and acidic residues" evidence="2">
    <location>
        <begin position="291"/>
        <end position="300"/>
    </location>
</feature>
<feature type="region of interest" description="Disordered" evidence="2">
    <location>
        <begin position="291"/>
        <end position="339"/>
    </location>
</feature>
<evidence type="ECO:0000256" key="1">
    <source>
        <dbReference type="ARBA" id="ARBA00040365"/>
    </source>
</evidence>
<dbReference type="GO" id="GO:0005730">
    <property type="term" value="C:nucleolus"/>
    <property type="evidence" value="ECO:0007669"/>
    <property type="project" value="TreeGrafter"/>
</dbReference>
<accession>A0A194PZ84</accession>
<protein>
    <recommendedName>
        <fullName evidence="1">G patch domain-containing protein 4</fullName>
    </recommendedName>
</protein>
<proteinExistence type="predicted"/>
<dbReference type="PROSITE" id="PS50174">
    <property type="entry name" value="G_PATCH"/>
    <property type="match status" value="1"/>
</dbReference>
<dbReference type="InterPro" id="IPR000467">
    <property type="entry name" value="G_patch_dom"/>
</dbReference>
<dbReference type="GO" id="GO:0003676">
    <property type="term" value="F:nucleic acid binding"/>
    <property type="evidence" value="ECO:0007669"/>
    <property type="project" value="InterPro"/>
</dbReference>
<dbReference type="PANTHER" id="PTHR23149">
    <property type="entry name" value="G PATCH DOMAIN CONTAINING PROTEIN"/>
    <property type="match status" value="1"/>
</dbReference>
<organism evidence="4 5">
    <name type="scientific">Papilio xuthus</name>
    <name type="common">Asian swallowtail butterfly</name>
    <dbReference type="NCBI Taxonomy" id="66420"/>
    <lineage>
        <taxon>Eukaryota</taxon>
        <taxon>Metazoa</taxon>
        <taxon>Ecdysozoa</taxon>
        <taxon>Arthropoda</taxon>
        <taxon>Hexapoda</taxon>
        <taxon>Insecta</taxon>
        <taxon>Pterygota</taxon>
        <taxon>Neoptera</taxon>
        <taxon>Endopterygota</taxon>
        <taxon>Lepidoptera</taxon>
        <taxon>Glossata</taxon>
        <taxon>Ditrysia</taxon>
        <taxon>Papilionoidea</taxon>
        <taxon>Papilionidae</taxon>
        <taxon>Papilioninae</taxon>
        <taxon>Papilio</taxon>
    </lineage>
</organism>